<sequence>MDNNNEPKEVQPEEIQKSYLLENFEAIIEQIGEGYGAPLQEELIRRMEKTVAEFHEDVSDLVVQLKDQSEKRQNTLKQMLNSDDQEIVDKIIDEVVDIPEEREMSDY</sequence>
<gene>
    <name evidence="1" type="ORF">METZ01_LOCUS117177</name>
</gene>
<name>A0A381XJ56_9ZZZZ</name>
<dbReference type="AlphaFoldDB" id="A0A381XJ56"/>
<evidence type="ECO:0000313" key="1">
    <source>
        <dbReference type="EMBL" id="SVA64323.1"/>
    </source>
</evidence>
<dbReference type="EMBL" id="UINC01015238">
    <property type="protein sequence ID" value="SVA64323.1"/>
    <property type="molecule type" value="Genomic_DNA"/>
</dbReference>
<protein>
    <submittedName>
        <fullName evidence="1">Uncharacterized protein</fullName>
    </submittedName>
</protein>
<reference evidence="1" key="1">
    <citation type="submission" date="2018-05" db="EMBL/GenBank/DDBJ databases">
        <authorList>
            <person name="Lanie J.A."/>
            <person name="Ng W.-L."/>
            <person name="Kazmierczak K.M."/>
            <person name="Andrzejewski T.M."/>
            <person name="Davidsen T.M."/>
            <person name="Wayne K.J."/>
            <person name="Tettelin H."/>
            <person name="Glass J.I."/>
            <person name="Rusch D."/>
            <person name="Podicherti R."/>
            <person name="Tsui H.-C.T."/>
            <person name="Winkler M.E."/>
        </authorList>
    </citation>
    <scope>NUCLEOTIDE SEQUENCE</scope>
</reference>
<feature type="non-terminal residue" evidence="1">
    <location>
        <position position="107"/>
    </location>
</feature>
<organism evidence="1">
    <name type="scientific">marine metagenome</name>
    <dbReference type="NCBI Taxonomy" id="408172"/>
    <lineage>
        <taxon>unclassified sequences</taxon>
        <taxon>metagenomes</taxon>
        <taxon>ecological metagenomes</taxon>
    </lineage>
</organism>
<proteinExistence type="predicted"/>
<accession>A0A381XJ56</accession>